<comment type="subcellular location">
    <subcellularLocation>
        <location evidence="1">Secreted</location>
        <location evidence="1">Extracellular space</location>
    </subcellularLocation>
</comment>
<keyword evidence="7 12" id="KW-0720">Serine protease</keyword>
<dbReference type="InterPro" id="IPR009003">
    <property type="entry name" value="Peptidase_S1_PA"/>
</dbReference>
<evidence type="ECO:0000256" key="10">
    <source>
        <dbReference type="ARBA" id="ARBA00036320"/>
    </source>
</evidence>
<keyword evidence="5" id="KW-0222">Digestion</keyword>
<accession>B4IX49</accession>
<dbReference type="PROSITE" id="PS00135">
    <property type="entry name" value="TRYPSIN_SER"/>
    <property type="match status" value="1"/>
</dbReference>
<keyword evidence="8" id="KW-0865">Zymogen</keyword>
<dbReference type="OrthoDB" id="10051896at2759"/>
<dbReference type="GO" id="GO:0006508">
    <property type="term" value="P:proteolysis"/>
    <property type="evidence" value="ECO:0007669"/>
    <property type="project" value="UniProtKB-KW"/>
</dbReference>
<keyword evidence="9" id="KW-1015">Disulfide bond</keyword>
<proteinExistence type="inferred from homology"/>
<evidence type="ECO:0000256" key="12">
    <source>
        <dbReference type="RuleBase" id="RU363034"/>
    </source>
</evidence>
<feature type="signal peptide" evidence="13">
    <location>
        <begin position="1"/>
        <end position="19"/>
    </location>
</feature>
<dbReference type="PANTHER" id="PTHR24276:SF97">
    <property type="entry name" value="GH13245P2-RELATED"/>
    <property type="match status" value="1"/>
</dbReference>
<dbReference type="FunFam" id="2.40.10.10:FF:000036">
    <property type="entry name" value="Trypsin beta"/>
    <property type="match status" value="1"/>
</dbReference>
<evidence type="ECO:0000256" key="9">
    <source>
        <dbReference type="ARBA" id="ARBA00023157"/>
    </source>
</evidence>
<dbReference type="InterPro" id="IPR033116">
    <property type="entry name" value="TRYPSIN_SER"/>
</dbReference>
<evidence type="ECO:0000256" key="5">
    <source>
        <dbReference type="ARBA" id="ARBA00022757"/>
    </source>
</evidence>
<evidence type="ECO:0000313" key="15">
    <source>
        <dbReference type="EMBL" id="EDV96355.1"/>
    </source>
</evidence>
<dbReference type="InterPro" id="IPR050430">
    <property type="entry name" value="Peptidase_S1"/>
</dbReference>
<evidence type="ECO:0000256" key="6">
    <source>
        <dbReference type="ARBA" id="ARBA00022801"/>
    </source>
</evidence>
<keyword evidence="6 12" id="KW-0378">Hydrolase</keyword>
<evidence type="ECO:0000256" key="7">
    <source>
        <dbReference type="ARBA" id="ARBA00022825"/>
    </source>
</evidence>
<feature type="domain" description="Peptidase S1" evidence="14">
    <location>
        <begin position="28"/>
        <end position="257"/>
    </location>
</feature>
<dbReference type="EMBL" id="CH916366">
    <property type="protein sequence ID" value="EDV96355.1"/>
    <property type="molecule type" value="Genomic_DNA"/>
</dbReference>
<dbReference type="SUPFAM" id="SSF50494">
    <property type="entry name" value="Trypsin-like serine proteases"/>
    <property type="match status" value="1"/>
</dbReference>
<dbReference type="PhylomeDB" id="B4IX49"/>
<dbReference type="PROSITE" id="PS00134">
    <property type="entry name" value="TRYPSIN_HIS"/>
    <property type="match status" value="1"/>
</dbReference>
<evidence type="ECO:0000256" key="4">
    <source>
        <dbReference type="ARBA" id="ARBA00022729"/>
    </source>
</evidence>
<dbReference type="HOGENOM" id="CLU_006842_7_1_1"/>
<dbReference type="CDD" id="cd00190">
    <property type="entry name" value="Tryp_SPc"/>
    <property type="match status" value="1"/>
</dbReference>
<name>B4IX49_DROGR</name>
<dbReference type="OMA" id="NITPNMF"/>
<feature type="chain" id="PRO_5002811086" description="trypsin" evidence="13">
    <location>
        <begin position="20"/>
        <end position="261"/>
    </location>
</feature>
<keyword evidence="3 12" id="KW-0645">Protease</keyword>
<evidence type="ECO:0000256" key="1">
    <source>
        <dbReference type="ARBA" id="ARBA00004239"/>
    </source>
</evidence>
<evidence type="ECO:0000256" key="11">
    <source>
        <dbReference type="ARBA" id="ARBA00038868"/>
    </source>
</evidence>
<protein>
    <recommendedName>
        <fullName evidence="11">trypsin</fullName>
        <ecNumber evidence="11">3.4.21.4</ecNumber>
    </recommendedName>
</protein>
<dbReference type="Pfam" id="PF00089">
    <property type="entry name" value="Trypsin"/>
    <property type="match status" value="1"/>
</dbReference>
<dbReference type="Gene3D" id="2.40.10.10">
    <property type="entry name" value="Trypsin-like serine proteases"/>
    <property type="match status" value="2"/>
</dbReference>
<dbReference type="InterPro" id="IPR043504">
    <property type="entry name" value="Peptidase_S1_PA_chymotrypsin"/>
</dbReference>
<evidence type="ECO:0000256" key="13">
    <source>
        <dbReference type="SAM" id="SignalP"/>
    </source>
</evidence>
<comment type="catalytic activity">
    <reaction evidence="10">
        <text>Preferential cleavage: Arg-|-Xaa, Lys-|-Xaa.</text>
        <dbReference type="EC" id="3.4.21.4"/>
    </reaction>
</comment>
<dbReference type="GO" id="GO:0007586">
    <property type="term" value="P:digestion"/>
    <property type="evidence" value="ECO:0007669"/>
    <property type="project" value="UniProtKB-KW"/>
</dbReference>
<evidence type="ECO:0000259" key="14">
    <source>
        <dbReference type="PROSITE" id="PS50240"/>
    </source>
</evidence>
<dbReference type="InterPro" id="IPR001254">
    <property type="entry name" value="Trypsin_dom"/>
</dbReference>
<evidence type="ECO:0000256" key="8">
    <source>
        <dbReference type="ARBA" id="ARBA00023145"/>
    </source>
</evidence>
<dbReference type="PRINTS" id="PR00722">
    <property type="entry name" value="CHYMOTRYPSIN"/>
</dbReference>
<dbReference type="InParanoid" id="B4IX49"/>
<gene>
    <name evidence="15" type="primary">Dgri\GH15250</name>
    <name evidence="15" type="ORF">Dgri_GH15250</name>
</gene>
<dbReference type="Proteomes" id="UP000001070">
    <property type="component" value="Unassembled WGS sequence"/>
</dbReference>
<dbReference type="InterPro" id="IPR018114">
    <property type="entry name" value="TRYPSIN_HIS"/>
</dbReference>
<dbReference type="SMART" id="SM00020">
    <property type="entry name" value="Tryp_SPc"/>
    <property type="match status" value="1"/>
</dbReference>
<dbReference type="SMR" id="B4IX49"/>
<dbReference type="EC" id="3.4.21.4" evidence="11"/>
<dbReference type="PANTHER" id="PTHR24276">
    <property type="entry name" value="POLYSERASE-RELATED"/>
    <property type="match status" value="1"/>
</dbReference>
<dbReference type="InterPro" id="IPR001314">
    <property type="entry name" value="Peptidase_S1A"/>
</dbReference>
<reference evidence="15 16" key="1">
    <citation type="journal article" date="2007" name="Nature">
        <title>Evolution of genes and genomes on the Drosophila phylogeny.</title>
        <authorList>
            <consortium name="Drosophila 12 Genomes Consortium"/>
            <person name="Clark A.G."/>
            <person name="Eisen M.B."/>
            <person name="Smith D.R."/>
            <person name="Bergman C.M."/>
            <person name="Oliver B."/>
            <person name="Markow T.A."/>
            <person name="Kaufman T.C."/>
            <person name="Kellis M."/>
            <person name="Gelbart W."/>
            <person name="Iyer V.N."/>
            <person name="Pollard D.A."/>
            <person name="Sackton T.B."/>
            <person name="Larracuente A.M."/>
            <person name="Singh N.D."/>
            <person name="Abad J.P."/>
            <person name="Abt D.N."/>
            <person name="Adryan B."/>
            <person name="Aguade M."/>
            <person name="Akashi H."/>
            <person name="Anderson W.W."/>
            <person name="Aquadro C.F."/>
            <person name="Ardell D.H."/>
            <person name="Arguello R."/>
            <person name="Artieri C.G."/>
            <person name="Barbash D.A."/>
            <person name="Barker D."/>
            <person name="Barsanti P."/>
            <person name="Batterham P."/>
            <person name="Batzoglou S."/>
            <person name="Begun D."/>
            <person name="Bhutkar A."/>
            <person name="Blanco E."/>
            <person name="Bosak S.A."/>
            <person name="Bradley R.K."/>
            <person name="Brand A.D."/>
            <person name="Brent M.R."/>
            <person name="Brooks A.N."/>
            <person name="Brown R.H."/>
            <person name="Butlin R.K."/>
            <person name="Caggese C."/>
            <person name="Calvi B.R."/>
            <person name="Bernardo de Carvalho A."/>
            <person name="Caspi A."/>
            <person name="Castrezana S."/>
            <person name="Celniker S.E."/>
            <person name="Chang J.L."/>
            <person name="Chapple C."/>
            <person name="Chatterji S."/>
            <person name="Chinwalla A."/>
            <person name="Civetta A."/>
            <person name="Clifton S.W."/>
            <person name="Comeron J.M."/>
            <person name="Costello J.C."/>
            <person name="Coyne J.A."/>
            <person name="Daub J."/>
            <person name="David R.G."/>
            <person name="Delcher A.L."/>
            <person name="Delehaunty K."/>
            <person name="Do C.B."/>
            <person name="Ebling H."/>
            <person name="Edwards K."/>
            <person name="Eickbush T."/>
            <person name="Evans J.D."/>
            <person name="Filipski A."/>
            <person name="Findeiss S."/>
            <person name="Freyhult E."/>
            <person name="Fulton L."/>
            <person name="Fulton R."/>
            <person name="Garcia A.C."/>
            <person name="Gardiner A."/>
            <person name="Garfield D.A."/>
            <person name="Garvin B.E."/>
            <person name="Gibson G."/>
            <person name="Gilbert D."/>
            <person name="Gnerre S."/>
            <person name="Godfrey J."/>
            <person name="Good R."/>
            <person name="Gotea V."/>
            <person name="Gravely B."/>
            <person name="Greenberg A.J."/>
            <person name="Griffiths-Jones S."/>
            <person name="Gross S."/>
            <person name="Guigo R."/>
            <person name="Gustafson E.A."/>
            <person name="Haerty W."/>
            <person name="Hahn M.W."/>
            <person name="Halligan D.L."/>
            <person name="Halpern A.L."/>
            <person name="Halter G.M."/>
            <person name="Han M.V."/>
            <person name="Heger A."/>
            <person name="Hillier L."/>
            <person name="Hinrichs A.S."/>
            <person name="Holmes I."/>
            <person name="Hoskins R.A."/>
            <person name="Hubisz M.J."/>
            <person name="Hultmark D."/>
            <person name="Huntley M.A."/>
            <person name="Jaffe D.B."/>
            <person name="Jagadeeshan S."/>
            <person name="Jeck W.R."/>
            <person name="Johnson J."/>
            <person name="Jones C.D."/>
            <person name="Jordan W.C."/>
            <person name="Karpen G.H."/>
            <person name="Kataoka E."/>
            <person name="Keightley P.D."/>
            <person name="Kheradpour P."/>
            <person name="Kirkness E.F."/>
            <person name="Koerich L.B."/>
            <person name="Kristiansen K."/>
            <person name="Kudrna D."/>
            <person name="Kulathinal R.J."/>
            <person name="Kumar S."/>
            <person name="Kwok R."/>
            <person name="Lander E."/>
            <person name="Langley C.H."/>
            <person name="Lapoint R."/>
            <person name="Lazzaro B.P."/>
            <person name="Lee S.J."/>
            <person name="Levesque L."/>
            <person name="Li R."/>
            <person name="Lin C.F."/>
            <person name="Lin M.F."/>
            <person name="Lindblad-Toh K."/>
            <person name="Llopart A."/>
            <person name="Long M."/>
            <person name="Low L."/>
            <person name="Lozovsky E."/>
            <person name="Lu J."/>
            <person name="Luo M."/>
            <person name="Machado C.A."/>
            <person name="Makalowski W."/>
            <person name="Marzo M."/>
            <person name="Matsuda M."/>
            <person name="Matzkin L."/>
            <person name="McAllister B."/>
            <person name="McBride C.S."/>
            <person name="McKernan B."/>
            <person name="McKernan K."/>
            <person name="Mendez-Lago M."/>
            <person name="Minx P."/>
            <person name="Mollenhauer M.U."/>
            <person name="Montooth K."/>
            <person name="Mount S.M."/>
            <person name="Mu X."/>
            <person name="Myers E."/>
            <person name="Negre B."/>
            <person name="Newfeld S."/>
            <person name="Nielsen R."/>
            <person name="Noor M.A."/>
            <person name="O'Grady P."/>
            <person name="Pachter L."/>
            <person name="Papaceit M."/>
            <person name="Parisi M.J."/>
            <person name="Parisi M."/>
            <person name="Parts L."/>
            <person name="Pedersen J.S."/>
            <person name="Pesole G."/>
            <person name="Phillippy A.M."/>
            <person name="Ponting C.P."/>
            <person name="Pop M."/>
            <person name="Porcelli D."/>
            <person name="Powell J.R."/>
            <person name="Prohaska S."/>
            <person name="Pruitt K."/>
            <person name="Puig M."/>
            <person name="Quesneville H."/>
            <person name="Ram K.R."/>
            <person name="Rand D."/>
            <person name="Rasmussen M.D."/>
            <person name="Reed L.K."/>
            <person name="Reenan R."/>
            <person name="Reily A."/>
            <person name="Remington K.A."/>
            <person name="Rieger T.T."/>
            <person name="Ritchie M.G."/>
            <person name="Robin C."/>
            <person name="Rogers Y.H."/>
            <person name="Rohde C."/>
            <person name="Rozas J."/>
            <person name="Rubenfield M.J."/>
            <person name="Ruiz A."/>
            <person name="Russo S."/>
            <person name="Salzberg S.L."/>
            <person name="Sanchez-Gracia A."/>
            <person name="Saranga D.J."/>
            <person name="Sato H."/>
            <person name="Schaeffer S.W."/>
            <person name="Schatz M.C."/>
            <person name="Schlenke T."/>
            <person name="Schwartz R."/>
            <person name="Segarra C."/>
            <person name="Singh R.S."/>
            <person name="Sirot L."/>
            <person name="Sirota M."/>
            <person name="Sisneros N.B."/>
            <person name="Smith C.D."/>
            <person name="Smith T.F."/>
            <person name="Spieth J."/>
            <person name="Stage D.E."/>
            <person name="Stark A."/>
            <person name="Stephan W."/>
            <person name="Strausberg R.L."/>
            <person name="Strempel S."/>
            <person name="Sturgill D."/>
            <person name="Sutton G."/>
            <person name="Sutton G.G."/>
            <person name="Tao W."/>
            <person name="Teichmann S."/>
            <person name="Tobari Y.N."/>
            <person name="Tomimura Y."/>
            <person name="Tsolas J.M."/>
            <person name="Valente V.L."/>
            <person name="Venter E."/>
            <person name="Venter J.C."/>
            <person name="Vicario S."/>
            <person name="Vieira F.G."/>
            <person name="Vilella A.J."/>
            <person name="Villasante A."/>
            <person name="Walenz B."/>
            <person name="Wang J."/>
            <person name="Wasserman M."/>
            <person name="Watts T."/>
            <person name="Wilson D."/>
            <person name="Wilson R.K."/>
            <person name="Wing R.A."/>
            <person name="Wolfner M.F."/>
            <person name="Wong A."/>
            <person name="Wong G.K."/>
            <person name="Wu C.I."/>
            <person name="Wu G."/>
            <person name="Yamamoto D."/>
            <person name="Yang H.P."/>
            <person name="Yang S.P."/>
            <person name="Yorke J.A."/>
            <person name="Yoshida K."/>
            <person name="Zdobnov E."/>
            <person name="Zhang P."/>
            <person name="Zhang Y."/>
            <person name="Zimin A.V."/>
            <person name="Baldwin J."/>
            <person name="Abdouelleil A."/>
            <person name="Abdulkadir J."/>
            <person name="Abebe A."/>
            <person name="Abera B."/>
            <person name="Abreu J."/>
            <person name="Acer S.C."/>
            <person name="Aftuck L."/>
            <person name="Alexander A."/>
            <person name="An P."/>
            <person name="Anderson E."/>
            <person name="Anderson S."/>
            <person name="Arachi H."/>
            <person name="Azer M."/>
            <person name="Bachantsang P."/>
            <person name="Barry A."/>
            <person name="Bayul T."/>
            <person name="Berlin A."/>
            <person name="Bessette D."/>
            <person name="Bloom T."/>
            <person name="Blye J."/>
            <person name="Boguslavskiy L."/>
            <person name="Bonnet C."/>
            <person name="Boukhgalter B."/>
            <person name="Bourzgui I."/>
            <person name="Brown A."/>
            <person name="Cahill P."/>
            <person name="Channer S."/>
            <person name="Cheshatsang Y."/>
            <person name="Chuda L."/>
            <person name="Citroen M."/>
            <person name="Collymore A."/>
            <person name="Cooke P."/>
            <person name="Costello M."/>
            <person name="D'Aco K."/>
            <person name="Daza R."/>
            <person name="De Haan G."/>
            <person name="DeGray S."/>
            <person name="DeMaso C."/>
            <person name="Dhargay N."/>
            <person name="Dooley K."/>
            <person name="Dooley E."/>
            <person name="Doricent M."/>
            <person name="Dorje P."/>
            <person name="Dorjee K."/>
            <person name="Dupes A."/>
            <person name="Elong R."/>
            <person name="Falk J."/>
            <person name="Farina A."/>
            <person name="Faro S."/>
            <person name="Ferguson D."/>
            <person name="Fisher S."/>
            <person name="Foley C.D."/>
            <person name="Franke A."/>
            <person name="Friedrich D."/>
            <person name="Gadbois L."/>
            <person name="Gearin G."/>
            <person name="Gearin C.R."/>
            <person name="Giannoukos G."/>
            <person name="Goode T."/>
            <person name="Graham J."/>
            <person name="Grandbois E."/>
            <person name="Grewal S."/>
            <person name="Gyaltsen K."/>
            <person name="Hafez N."/>
            <person name="Hagos B."/>
            <person name="Hall J."/>
            <person name="Henson C."/>
            <person name="Hollinger A."/>
            <person name="Honan T."/>
            <person name="Huard M.D."/>
            <person name="Hughes L."/>
            <person name="Hurhula B."/>
            <person name="Husby M.E."/>
            <person name="Kamat A."/>
            <person name="Kanga B."/>
            <person name="Kashin S."/>
            <person name="Khazanovich D."/>
            <person name="Kisner P."/>
            <person name="Lance K."/>
            <person name="Lara M."/>
            <person name="Lee W."/>
            <person name="Lennon N."/>
            <person name="Letendre F."/>
            <person name="LeVine R."/>
            <person name="Lipovsky A."/>
            <person name="Liu X."/>
            <person name="Liu J."/>
            <person name="Liu S."/>
            <person name="Lokyitsang T."/>
            <person name="Lokyitsang Y."/>
            <person name="Lubonja R."/>
            <person name="Lui A."/>
            <person name="MacDonald P."/>
            <person name="Magnisalis V."/>
            <person name="Maru K."/>
            <person name="Matthews C."/>
            <person name="McCusker W."/>
            <person name="McDonough S."/>
            <person name="Mehta T."/>
            <person name="Meldrim J."/>
            <person name="Meneus L."/>
            <person name="Mihai O."/>
            <person name="Mihalev A."/>
            <person name="Mihova T."/>
            <person name="Mittelman R."/>
            <person name="Mlenga V."/>
            <person name="Montmayeur A."/>
            <person name="Mulrain L."/>
            <person name="Navidi A."/>
            <person name="Naylor J."/>
            <person name="Negash T."/>
            <person name="Nguyen T."/>
            <person name="Nguyen N."/>
            <person name="Nicol R."/>
            <person name="Norbu C."/>
            <person name="Norbu N."/>
            <person name="Novod N."/>
            <person name="O'Neill B."/>
            <person name="Osman S."/>
            <person name="Markiewicz E."/>
            <person name="Oyono O.L."/>
            <person name="Patti C."/>
            <person name="Phunkhang P."/>
            <person name="Pierre F."/>
            <person name="Priest M."/>
            <person name="Raghuraman S."/>
            <person name="Rege F."/>
            <person name="Reyes R."/>
            <person name="Rise C."/>
            <person name="Rogov P."/>
            <person name="Ross K."/>
            <person name="Ryan E."/>
            <person name="Settipalli S."/>
            <person name="Shea T."/>
            <person name="Sherpa N."/>
            <person name="Shi L."/>
            <person name="Shih D."/>
            <person name="Sparrow T."/>
            <person name="Spaulding J."/>
            <person name="Stalker J."/>
            <person name="Stange-Thomann N."/>
            <person name="Stavropoulos S."/>
            <person name="Stone C."/>
            <person name="Strader C."/>
            <person name="Tesfaye S."/>
            <person name="Thomson T."/>
            <person name="Thoulutsang Y."/>
            <person name="Thoulutsang D."/>
            <person name="Topham K."/>
            <person name="Topping I."/>
            <person name="Tsamla T."/>
            <person name="Vassiliev H."/>
            <person name="Vo A."/>
            <person name="Wangchuk T."/>
            <person name="Wangdi T."/>
            <person name="Weiand M."/>
            <person name="Wilkinson J."/>
            <person name="Wilson A."/>
            <person name="Yadav S."/>
            <person name="Young G."/>
            <person name="Yu Q."/>
            <person name="Zembek L."/>
            <person name="Zhong D."/>
            <person name="Zimmer A."/>
            <person name="Zwirko Z."/>
            <person name="Jaffe D.B."/>
            <person name="Alvarez P."/>
            <person name="Brockman W."/>
            <person name="Butler J."/>
            <person name="Chin C."/>
            <person name="Gnerre S."/>
            <person name="Grabherr M."/>
            <person name="Kleber M."/>
            <person name="Mauceli E."/>
            <person name="MacCallum I."/>
        </authorList>
    </citation>
    <scope>NUCLEOTIDE SEQUENCE [LARGE SCALE GENOMIC DNA]</scope>
    <source>
        <strain evidence="16">Tucson 15287-2541.00</strain>
    </source>
</reference>
<evidence type="ECO:0000256" key="3">
    <source>
        <dbReference type="ARBA" id="ARBA00022670"/>
    </source>
</evidence>
<dbReference type="PROSITE" id="PS50240">
    <property type="entry name" value="TRYPSIN_DOM"/>
    <property type="match status" value="1"/>
</dbReference>
<dbReference type="KEGG" id="dgr:6558289"/>
<dbReference type="MEROPS" id="S01.A54"/>
<comment type="similarity">
    <text evidence="2">Belongs to the peptidase S1 family.</text>
</comment>
<evidence type="ECO:0000313" key="16">
    <source>
        <dbReference type="Proteomes" id="UP000001070"/>
    </source>
</evidence>
<dbReference type="AlphaFoldDB" id="B4IX49"/>
<dbReference type="GO" id="GO:0004252">
    <property type="term" value="F:serine-type endopeptidase activity"/>
    <property type="evidence" value="ECO:0007669"/>
    <property type="project" value="UniProtKB-EC"/>
</dbReference>
<dbReference type="STRING" id="7222.B4IX49"/>
<dbReference type="GO" id="GO:0005576">
    <property type="term" value="C:extracellular region"/>
    <property type="evidence" value="ECO:0007669"/>
    <property type="project" value="UniProtKB-SubCell"/>
</dbReference>
<dbReference type="eggNOG" id="KOG3627">
    <property type="taxonomic scope" value="Eukaryota"/>
</dbReference>
<evidence type="ECO:0000256" key="2">
    <source>
        <dbReference type="ARBA" id="ARBA00007664"/>
    </source>
</evidence>
<keyword evidence="16" id="KW-1185">Reference proteome</keyword>
<keyword evidence="4 13" id="KW-0732">Signal</keyword>
<organism evidence="16">
    <name type="scientific">Drosophila grimshawi</name>
    <name type="common">Hawaiian fruit fly</name>
    <name type="synonym">Idiomyia grimshawi</name>
    <dbReference type="NCBI Taxonomy" id="7222"/>
    <lineage>
        <taxon>Eukaryota</taxon>
        <taxon>Metazoa</taxon>
        <taxon>Ecdysozoa</taxon>
        <taxon>Arthropoda</taxon>
        <taxon>Hexapoda</taxon>
        <taxon>Insecta</taxon>
        <taxon>Pterygota</taxon>
        <taxon>Neoptera</taxon>
        <taxon>Endopterygota</taxon>
        <taxon>Diptera</taxon>
        <taxon>Brachycera</taxon>
        <taxon>Muscomorpha</taxon>
        <taxon>Ephydroidea</taxon>
        <taxon>Drosophilidae</taxon>
        <taxon>Drosophila</taxon>
        <taxon>Hawaiian Drosophila</taxon>
    </lineage>
</organism>
<sequence>MWLKLLQWLALLQVSQVIAVPSEFLGKIFGGKTSPVADYGFVVNLRRHGTFRCGGTLISPSCVLTAAHCLQNRNVDDLFVHAQQQCLGDSISGAQVRQAWYAWVSPQYCPQCNLDSDIAVIKLRQPFDVTSNATILPIDYNELPDSANLTVMGWGNTRTDNEPNWNQCLKTANVSLVPQWKCAQVMRLSGYNITPNMFCASGPNATDACQGDSGGPIVYNGRTVGIVSWGYSCGRGYPGVYTRLSSTSITWFLKNVVGLYC</sequence>